<keyword evidence="1" id="KW-0472">Membrane</keyword>
<evidence type="ECO:0000256" key="1">
    <source>
        <dbReference type="SAM" id="Phobius"/>
    </source>
</evidence>
<feature type="domain" description="AB hydrolase-1" evidence="2">
    <location>
        <begin position="108"/>
        <end position="356"/>
    </location>
</feature>
<dbReference type="AlphaFoldDB" id="A0A5M8QT91"/>
<organism evidence="3 4">
    <name type="scientific">Dyadobacter flavalbus</name>
    <dbReference type="NCBI Taxonomy" id="2579942"/>
    <lineage>
        <taxon>Bacteria</taxon>
        <taxon>Pseudomonadati</taxon>
        <taxon>Bacteroidota</taxon>
        <taxon>Cytophagia</taxon>
        <taxon>Cytophagales</taxon>
        <taxon>Spirosomataceae</taxon>
        <taxon>Dyadobacter</taxon>
    </lineage>
</organism>
<keyword evidence="3" id="KW-0378">Hydrolase</keyword>
<proteinExistence type="predicted"/>
<dbReference type="SUPFAM" id="SSF53474">
    <property type="entry name" value="alpha/beta-Hydrolases"/>
    <property type="match status" value="1"/>
</dbReference>
<dbReference type="PANTHER" id="PTHR43798">
    <property type="entry name" value="MONOACYLGLYCEROL LIPASE"/>
    <property type="match status" value="1"/>
</dbReference>
<dbReference type="OrthoDB" id="9799612at2"/>
<keyword evidence="1" id="KW-0812">Transmembrane</keyword>
<dbReference type="PANTHER" id="PTHR43798:SF33">
    <property type="entry name" value="HYDROLASE, PUTATIVE (AFU_ORTHOLOGUE AFUA_2G14860)-RELATED"/>
    <property type="match status" value="1"/>
</dbReference>
<dbReference type="Proteomes" id="UP000323994">
    <property type="component" value="Unassembled WGS sequence"/>
</dbReference>
<comment type="caution">
    <text evidence="3">The sequence shown here is derived from an EMBL/GenBank/DDBJ whole genome shotgun (WGS) entry which is preliminary data.</text>
</comment>
<dbReference type="Gene3D" id="3.40.50.1820">
    <property type="entry name" value="alpha/beta hydrolase"/>
    <property type="match status" value="1"/>
</dbReference>
<dbReference type="GO" id="GO:0016020">
    <property type="term" value="C:membrane"/>
    <property type="evidence" value="ECO:0007669"/>
    <property type="project" value="TreeGrafter"/>
</dbReference>
<keyword evidence="4" id="KW-1185">Reference proteome</keyword>
<dbReference type="InterPro" id="IPR029058">
    <property type="entry name" value="AB_hydrolase_fold"/>
</dbReference>
<evidence type="ECO:0000259" key="2">
    <source>
        <dbReference type="Pfam" id="PF00561"/>
    </source>
</evidence>
<dbReference type="GO" id="GO:0016787">
    <property type="term" value="F:hydrolase activity"/>
    <property type="evidence" value="ECO:0007669"/>
    <property type="project" value="UniProtKB-KW"/>
</dbReference>
<name>A0A5M8QT91_9BACT</name>
<dbReference type="RefSeq" id="WP_139012599.1">
    <property type="nucleotide sequence ID" value="NZ_VBSN01000038.1"/>
</dbReference>
<protein>
    <submittedName>
        <fullName evidence="3">Alpha/beta hydrolase</fullName>
    </submittedName>
</protein>
<evidence type="ECO:0000313" key="3">
    <source>
        <dbReference type="EMBL" id="KAA6439349.1"/>
    </source>
</evidence>
<accession>A0A5M8QT91</accession>
<reference evidence="3 4" key="1">
    <citation type="submission" date="2019-05" db="EMBL/GenBank/DDBJ databases">
        <authorList>
            <person name="Qu J.-H."/>
        </authorList>
    </citation>
    <scope>NUCLEOTIDE SEQUENCE [LARGE SCALE GENOMIC DNA]</scope>
    <source>
        <strain evidence="3 4">NS28</strain>
    </source>
</reference>
<evidence type="ECO:0000313" key="4">
    <source>
        <dbReference type="Proteomes" id="UP000323994"/>
    </source>
</evidence>
<feature type="transmembrane region" description="Helical" evidence="1">
    <location>
        <begin position="41"/>
        <end position="63"/>
    </location>
</feature>
<dbReference type="InterPro" id="IPR050266">
    <property type="entry name" value="AB_hydrolase_sf"/>
</dbReference>
<gene>
    <name evidence="3" type="ORF">FEM33_13880</name>
</gene>
<dbReference type="EMBL" id="VBSN01000038">
    <property type="protein sequence ID" value="KAA6439349.1"/>
    <property type="molecule type" value="Genomic_DNA"/>
</dbReference>
<keyword evidence="1" id="KW-1133">Transmembrane helix</keyword>
<sequence>MPLIVLALLLANLATIAFFGLEVYLWREWYLHKDILVDQDYARNCLIGAVAMLLYLLMGKSVIRMLLGKKRQGEDEPEASRFPDQQQLQRPDGSVINIEYGGTKGKQTIVFIHGWNSNSMQWYYQKKHFGNDYHLVLMDHPGLGKSKRASNKDFSLEKLASDLDAVIDYSGAKDPILWGHSMGGMTILTFCKVYKHKLSAIKGIILEHTTFTNPVKTAILSRLLMTIQNSVLKPICWLMVLFSPLLWISRWMSYLNGNMLVMTRFLTFAGTQTGKQLDFASYLSAMAPPAVTGRGVLAMFDYDATNVLPEIFVPTLIIGANKDRLTKLEASIIMKERIPGSKLLTLQPAGHMGFVERHREVNEAVSQFILQTKLVS</sequence>
<dbReference type="Pfam" id="PF00561">
    <property type="entry name" value="Abhydrolase_1"/>
    <property type="match status" value="1"/>
</dbReference>
<dbReference type="InterPro" id="IPR000073">
    <property type="entry name" value="AB_hydrolase_1"/>
</dbReference>